<dbReference type="AlphaFoldDB" id="A0A166PZK5"/>
<reference evidence="3 4" key="1">
    <citation type="submission" date="2015-06" db="EMBL/GenBank/DDBJ databases">
        <title>Survival trade-offs in plant roots during colonization by closely related pathogenic and mutualistic fungi.</title>
        <authorList>
            <person name="Hacquard S."/>
            <person name="Kracher B."/>
            <person name="Hiruma K."/>
            <person name="Weinman A."/>
            <person name="Muench P."/>
            <person name="Garrido Oter R."/>
            <person name="Ver Loren van Themaat E."/>
            <person name="Dallerey J.-F."/>
            <person name="Damm U."/>
            <person name="Henrissat B."/>
            <person name="Lespinet O."/>
            <person name="Thon M."/>
            <person name="Kemen E."/>
            <person name="McHardy A.C."/>
            <person name="Schulze-Lefert P."/>
            <person name="O'Connell R.J."/>
        </authorList>
    </citation>
    <scope>NUCLEOTIDE SEQUENCE [LARGE SCALE GENOMIC DNA]</scope>
    <source>
        <strain evidence="3 4">0861</strain>
    </source>
</reference>
<evidence type="ECO:0000256" key="2">
    <source>
        <dbReference type="SAM" id="Phobius"/>
    </source>
</evidence>
<name>A0A166PZK5_9PEZI</name>
<accession>A0A166PZK5</accession>
<comment type="caution">
    <text evidence="3">The sequence shown here is derived from an EMBL/GenBank/DDBJ whole genome shotgun (WGS) entry which is preliminary data.</text>
</comment>
<sequence length="302" mass="32730">MAEKTATTPSAIPTQSSASPAETNEATPRSTAKTSASGDETILPAVCYDNCNNTYIEVSSVGKTPSICDAESDFSRGYRECIYCIEANADDARTTIDVYIEPKFQQFLEYCASQTSRPSYPSTLMTIRTMTQFADITALNGRVQWGVLQTRIVTELKGDAPRLVTATSRTLSRQTMTSSKTPHASTSATGIQEPSPETSKAWIAGPVIGVLTAILLVLAGLWFLRRHRGQRFGRSAVGGNDNGKEEFIKAQLHSDSIPRHPATDFEGSYPKGMSEMSANEILAQQVLFSDGQHEEGVTGRNS</sequence>
<protein>
    <submittedName>
        <fullName evidence="3">Glycoprotein X</fullName>
    </submittedName>
</protein>
<dbReference type="PANTHER" id="PTHR38122:SF1">
    <property type="entry name" value="GLYCOPROTEIN X"/>
    <property type="match status" value="1"/>
</dbReference>
<proteinExistence type="predicted"/>
<dbReference type="PANTHER" id="PTHR38122">
    <property type="entry name" value="GLYCOPROTEIN X"/>
    <property type="match status" value="1"/>
</dbReference>
<keyword evidence="2" id="KW-1133">Transmembrane helix</keyword>
<feature type="region of interest" description="Disordered" evidence="1">
    <location>
        <begin position="170"/>
        <end position="196"/>
    </location>
</feature>
<feature type="region of interest" description="Disordered" evidence="1">
    <location>
        <begin position="1"/>
        <end position="37"/>
    </location>
</feature>
<dbReference type="STRING" id="708197.A0A166PZK5"/>
<dbReference type="CDD" id="cd12087">
    <property type="entry name" value="TM_EGFR-like"/>
    <property type="match status" value="1"/>
</dbReference>
<keyword evidence="2" id="KW-0812">Transmembrane</keyword>
<dbReference type="EMBL" id="LFIV01000147">
    <property type="protein sequence ID" value="KZL67355.1"/>
    <property type="molecule type" value="Genomic_DNA"/>
</dbReference>
<keyword evidence="4" id="KW-1185">Reference proteome</keyword>
<evidence type="ECO:0000256" key="1">
    <source>
        <dbReference type="SAM" id="MobiDB-lite"/>
    </source>
</evidence>
<gene>
    <name evidence="3" type="ORF">CT0861_08106</name>
</gene>
<dbReference type="Proteomes" id="UP000076552">
    <property type="component" value="Unassembled WGS sequence"/>
</dbReference>
<keyword evidence="2" id="KW-0472">Membrane</keyword>
<evidence type="ECO:0000313" key="3">
    <source>
        <dbReference type="EMBL" id="KZL67355.1"/>
    </source>
</evidence>
<evidence type="ECO:0000313" key="4">
    <source>
        <dbReference type="Proteomes" id="UP000076552"/>
    </source>
</evidence>
<feature type="transmembrane region" description="Helical" evidence="2">
    <location>
        <begin position="201"/>
        <end position="224"/>
    </location>
</feature>
<organism evidence="3 4">
    <name type="scientific">Colletotrichum tofieldiae</name>
    <dbReference type="NCBI Taxonomy" id="708197"/>
    <lineage>
        <taxon>Eukaryota</taxon>
        <taxon>Fungi</taxon>
        <taxon>Dikarya</taxon>
        <taxon>Ascomycota</taxon>
        <taxon>Pezizomycotina</taxon>
        <taxon>Sordariomycetes</taxon>
        <taxon>Hypocreomycetidae</taxon>
        <taxon>Glomerellales</taxon>
        <taxon>Glomerellaceae</taxon>
        <taxon>Colletotrichum</taxon>
        <taxon>Colletotrichum spaethianum species complex</taxon>
    </lineage>
</organism>